<dbReference type="InterPro" id="IPR036388">
    <property type="entry name" value="WH-like_DNA-bd_sf"/>
</dbReference>
<protein>
    <submittedName>
        <fullName evidence="7">LysR family transcriptional regulator</fullName>
    </submittedName>
</protein>
<accession>A0A6G9YPI6</accession>
<name>A0A6G9YPI6_9NOCA</name>
<dbReference type="CDD" id="cd08414">
    <property type="entry name" value="PBP2_LTTR_aromatics_like"/>
    <property type="match status" value="1"/>
</dbReference>
<dbReference type="InterPro" id="IPR005119">
    <property type="entry name" value="LysR_subst-bd"/>
</dbReference>
<dbReference type="SUPFAM" id="SSF46785">
    <property type="entry name" value="Winged helix' DNA-binding domain"/>
    <property type="match status" value="1"/>
</dbReference>
<evidence type="ECO:0000256" key="2">
    <source>
        <dbReference type="ARBA" id="ARBA00023015"/>
    </source>
</evidence>
<dbReference type="PROSITE" id="PS50931">
    <property type="entry name" value="HTH_LYSR"/>
    <property type="match status" value="1"/>
</dbReference>
<sequence length="338" mass="37677">MRLSKTSRRAHRYPNRYRRSVDPLRKLRYFLAVAEELHFGRAAERLGMAQPPLSQRIRELEKELGARLFDRGSRHVELTDAGRVLLTESRELLARWDRTRTLVGKAHRGEMDALRVGVPPELAGRVLAAIVTAFTGRHPEIRLDLQELSTAEQVRLLADRQLDAGLLQHPADVTGLELGPAIDTPLGVVLPRDSALAARAELTVADLAGQGLVIFPRAAAPGLYDQTLHTCRERGFRPTAIVHARNPEFVLGLVLSGQGVAFDQGAVAQKEPRVVWRRLRDNPLNRRMSLAWPSSAAHPVARELAELIGKVLRDDGVSTLVPAEDEVRPWHVVQLRRP</sequence>
<dbReference type="Pfam" id="PF00126">
    <property type="entry name" value="HTH_1"/>
    <property type="match status" value="1"/>
</dbReference>
<dbReference type="PANTHER" id="PTHR30346:SF0">
    <property type="entry name" value="HCA OPERON TRANSCRIPTIONAL ACTIVATOR HCAR"/>
    <property type="match status" value="1"/>
</dbReference>
<reference evidence="7 8" key="1">
    <citation type="journal article" date="2019" name="ACS Chem. Biol.">
        <title>Identification and Mobilization of a Cryptic Antibiotic Biosynthesis Gene Locus from a Human-Pathogenic Nocardia Isolate.</title>
        <authorList>
            <person name="Herisse M."/>
            <person name="Ishida K."/>
            <person name="Porter J.L."/>
            <person name="Howden B."/>
            <person name="Hertweck C."/>
            <person name="Stinear T.P."/>
            <person name="Pidot S.J."/>
        </authorList>
    </citation>
    <scope>NUCLEOTIDE SEQUENCE [LARGE SCALE GENOMIC DNA]</scope>
    <source>
        <strain evidence="7 8">AUSMDU00012717</strain>
    </source>
</reference>
<evidence type="ECO:0000256" key="4">
    <source>
        <dbReference type="ARBA" id="ARBA00023159"/>
    </source>
</evidence>
<dbReference type="AlphaFoldDB" id="A0A6G9YPI6"/>
<dbReference type="InterPro" id="IPR000847">
    <property type="entry name" value="LysR_HTH_N"/>
</dbReference>
<dbReference type="GO" id="GO:0003677">
    <property type="term" value="F:DNA binding"/>
    <property type="evidence" value="ECO:0007669"/>
    <property type="project" value="UniProtKB-KW"/>
</dbReference>
<evidence type="ECO:0000256" key="5">
    <source>
        <dbReference type="ARBA" id="ARBA00023163"/>
    </source>
</evidence>
<dbReference type="InterPro" id="IPR036390">
    <property type="entry name" value="WH_DNA-bd_sf"/>
</dbReference>
<dbReference type="Pfam" id="PF03466">
    <property type="entry name" value="LysR_substrate"/>
    <property type="match status" value="1"/>
</dbReference>
<dbReference type="GO" id="GO:0003700">
    <property type="term" value="F:DNA-binding transcription factor activity"/>
    <property type="evidence" value="ECO:0007669"/>
    <property type="project" value="InterPro"/>
</dbReference>
<dbReference type="FunFam" id="1.10.10.10:FF:000001">
    <property type="entry name" value="LysR family transcriptional regulator"/>
    <property type="match status" value="1"/>
</dbReference>
<evidence type="ECO:0000313" key="7">
    <source>
        <dbReference type="EMBL" id="QIS15124.1"/>
    </source>
</evidence>
<keyword evidence="3" id="KW-0238">DNA-binding</keyword>
<keyword evidence="8" id="KW-1185">Reference proteome</keyword>
<evidence type="ECO:0000256" key="3">
    <source>
        <dbReference type="ARBA" id="ARBA00023125"/>
    </source>
</evidence>
<keyword evidence="2" id="KW-0805">Transcription regulation</keyword>
<dbReference type="EMBL" id="CP046172">
    <property type="protein sequence ID" value="QIS15124.1"/>
    <property type="molecule type" value="Genomic_DNA"/>
</dbReference>
<dbReference type="KEGG" id="nah:F5544_36480"/>
<evidence type="ECO:0000256" key="1">
    <source>
        <dbReference type="ARBA" id="ARBA00009437"/>
    </source>
</evidence>
<keyword evidence="5" id="KW-0804">Transcription</keyword>
<evidence type="ECO:0000259" key="6">
    <source>
        <dbReference type="PROSITE" id="PS50931"/>
    </source>
</evidence>
<dbReference type="GO" id="GO:0032993">
    <property type="term" value="C:protein-DNA complex"/>
    <property type="evidence" value="ECO:0007669"/>
    <property type="project" value="TreeGrafter"/>
</dbReference>
<feature type="domain" description="HTH lysR-type" evidence="6">
    <location>
        <begin position="22"/>
        <end position="79"/>
    </location>
</feature>
<organism evidence="7 8">
    <name type="scientific">Nocardia arthritidis</name>
    <dbReference type="NCBI Taxonomy" id="228602"/>
    <lineage>
        <taxon>Bacteria</taxon>
        <taxon>Bacillati</taxon>
        <taxon>Actinomycetota</taxon>
        <taxon>Actinomycetes</taxon>
        <taxon>Mycobacteriales</taxon>
        <taxon>Nocardiaceae</taxon>
        <taxon>Nocardia</taxon>
    </lineage>
</organism>
<comment type="similarity">
    <text evidence="1">Belongs to the LysR transcriptional regulatory family.</text>
</comment>
<keyword evidence="4" id="KW-0010">Activator</keyword>
<evidence type="ECO:0000313" key="8">
    <source>
        <dbReference type="Proteomes" id="UP000503540"/>
    </source>
</evidence>
<gene>
    <name evidence="7" type="ORF">F5544_36480</name>
</gene>
<dbReference type="PANTHER" id="PTHR30346">
    <property type="entry name" value="TRANSCRIPTIONAL DUAL REGULATOR HCAR-RELATED"/>
    <property type="match status" value="1"/>
</dbReference>
<dbReference type="Gene3D" id="1.10.10.10">
    <property type="entry name" value="Winged helix-like DNA-binding domain superfamily/Winged helix DNA-binding domain"/>
    <property type="match status" value="1"/>
</dbReference>
<dbReference type="SUPFAM" id="SSF53850">
    <property type="entry name" value="Periplasmic binding protein-like II"/>
    <property type="match status" value="1"/>
</dbReference>
<proteinExistence type="inferred from homology"/>
<dbReference type="Proteomes" id="UP000503540">
    <property type="component" value="Chromosome"/>
</dbReference>
<dbReference type="Gene3D" id="3.40.190.10">
    <property type="entry name" value="Periplasmic binding protein-like II"/>
    <property type="match status" value="2"/>
</dbReference>
<dbReference type="PRINTS" id="PR00039">
    <property type="entry name" value="HTHLYSR"/>
</dbReference>